<organism evidence="3">
    <name type="scientific">uncultured Alphaproteobacteria bacterium</name>
    <dbReference type="NCBI Taxonomy" id="91750"/>
    <lineage>
        <taxon>Bacteria</taxon>
        <taxon>Pseudomonadati</taxon>
        <taxon>Pseudomonadota</taxon>
        <taxon>Alphaproteobacteria</taxon>
        <taxon>environmental samples</taxon>
    </lineage>
</organism>
<name>A0A212KJ54_9PROT</name>
<proteinExistence type="predicted"/>
<keyword evidence="1" id="KW-1133">Transmembrane helix</keyword>
<evidence type="ECO:0000256" key="1">
    <source>
        <dbReference type="SAM" id="Phobius"/>
    </source>
</evidence>
<gene>
    <name evidence="3" type="ORF">KL86APRO_20276</name>
</gene>
<accession>A0A212KJ54</accession>
<dbReference type="Pfam" id="PF07811">
    <property type="entry name" value="TadE"/>
    <property type="match status" value="1"/>
</dbReference>
<sequence>MARPVSVDLAMGARAFFLRMLRDRRGAAAIEFAVIALPLFTIIAGMIETGLLAFTSAVTEAATREAARQVRTGNVQTAADAAARFRAEFCRGLPATFTCADFYFDVRTFPEFAAIALPPVVYDAAGVPQGLAFAPGGANAVVTVRVIHPYRYITPLIGRAMGGGAAAVPLISTAVMRTEPFS</sequence>
<keyword evidence="1" id="KW-0812">Transmembrane</keyword>
<dbReference type="EMBL" id="FLUO01000002">
    <property type="protein sequence ID" value="SBW11697.1"/>
    <property type="molecule type" value="Genomic_DNA"/>
</dbReference>
<reference evidence="3" key="1">
    <citation type="submission" date="2016-04" db="EMBL/GenBank/DDBJ databases">
        <authorList>
            <person name="Evans L.H."/>
            <person name="Alamgir A."/>
            <person name="Owens N."/>
            <person name="Weber N.D."/>
            <person name="Virtaneva K."/>
            <person name="Barbian K."/>
            <person name="Babar A."/>
            <person name="Rosenke K."/>
        </authorList>
    </citation>
    <scope>NUCLEOTIDE SEQUENCE</scope>
    <source>
        <strain evidence="3">86</strain>
    </source>
</reference>
<feature type="transmembrane region" description="Helical" evidence="1">
    <location>
        <begin position="27"/>
        <end position="47"/>
    </location>
</feature>
<dbReference type="InterPro" id="IPR012495">
    <property type="entry name" value="TadE-like_dom"/>
</dbReference>
<evidence type="ECO:0000313" key="3">
    <source>
        <dbReference type="EMBL" id="SBW11697.1"/>
    </source>
</evidence>
<keyword evidence="1" id="KW-0472">Membrane</keyword>
<dbReference type="AlphaFoldDB" id="A0A212KJ54"/>
<feature type="domain" description="TadE-like" evidence="2">
    <location>
        <begin position="26"/>
        <end position="68"/>
    </location>
</feature>
<evidence type="ECO:0000259" key="2">
    <source>
        <dbReference type="Pfam" id="PF07811"/>
    </source>
</evidence>
<protein>
    <recommendedName>
        <fullName evidence="2">TadE-like domain-containing protein</fullName>
    </recommendedName>
</protein>